<dbReference type="AlphaFoldDB" id="A0A0N4XLV0"/>
<evidence type="ECO:0000313" key="2">
    <source>
        <dbReference type="EMBL" id="VDL67093.1"/>
    </source>
</evidence>
<evidence type="ECO:0000313" key="3">
    <source>
        <dbReference type="Proteomes" id="UP000271162"/>
    </source>
</evidence>
<dbReference type="Proteomes" id="UP000271162">
    <property type="component" value="Unassembled WGS sequence"/>
</dbReference>
<dbReference type="WBParaSite" id="NBR_0000350201-mRNA-1">
    <property type="protein sequence ID" value="NBR_0000350201-mRNA-1"/>
    <property type="gene ID" value="NBR_0000350201"/>
</dbReference>
<evidence type="ECO:0000313" key="4">
    <source>
        <dbReference type="WBParaSite" id="NBR_0000350201-mRNA-1"/>
    </source>
</evidence>
<feature type="compositionally biased region" description="Polar residues" evidence="1">
    <location>
        <begin position="1"/>
        <end position="11"/>
    </location>
</feature>
<evidence type="ECO:0000256" key="1">
    <source>
        <dbReference type="SAM" id="MobiDB-lite"/>
    </source>
</evidence>
<organism evidence="4">
    <name type="scientific">Nippostrongylus brasiliensis</name>
    <name type="common">Rat hookworm</name>
    <dbReference type="NCBI Taxonomy" id="27835"/>
    <lineage>
        <taxon>Eukaryota</taxon>
        <taxon>Metazoa</taxon>
        <taxon>Ecdysozoa</taxon>
        <taxon>Nematoda</taxon>
        <taxon>Chromadorea</taxon>
        <taxon>Rhabditida</taxon>
        <taxon>Rhabditina</taxon>
        <taxon>Rhabditomorpha</taxon>
        <taxon>Strongyloidea</taxon>
        <taxon>Heligmosomidae</taxon>
        <taxon>Nippostrongylus</taxon>
    </lineage>
</organism>
<sequence length="102" mass="10491">MPVATRSSSGLVRSVGATAQPFESESPGGAAPQSADLIDFQGASAQLSEPKFEPPEGDPLDVALLDMDDDAPVQGKDVKLLRDVTSSAITQVWSDSCAPSAC</sequence>
<name>A0A0N4XLV0_NIPBR</name>
<protein>
    <submittedName>
        <fullName evidence="4">Secreted protein</fullName>
    </submittedName>
</protein>
<reference evidence="4" key="1">
    <citation type="submission" date="2017-02" db="UniProtKB">
        <authorList>
            <consortium name="WormBaseParasite"/>
        </authorList>
    </citation>
    <scope>IDENTIFICATION</scope>
</reference>
<dbReference type="EMBL" id="UYSL01005315">
    <property type="protein sequence ID" value="VDL67093.1"/>
    <property type="molecule type" value="Genomic_DNA"/>
</dbReference>
<gene>
    <name evidence="2" type="ORF">NBR_LOCUS3504</name>
</gene>
<accession>A0A0N4XLV0</accession>
<feature type="region of interest" description="Disordered" evidence="1">
    <location>
        <begin position="1"/>
        <end position="58"/>
    </location>
</feature>
<proteinExistence type="predicted"/>
<keyword evidence="3" id="KW-1185">Reference proteome</keyword>
<reference evidence="2 3" key="2">
    <citation type="submission" date="2018-11" db="EMBL/GenBank/DDBJ databases">
        <authorList>
            <consortium name="Pathogen Informatics"/>
        </authorList>
    </citation>
    <scope>NUCLEOTIDE SEQUENCE [LARGE SCALE GENOMIC DNA]</scope>
</reference>